<keyword evidence="4 8" id="KW-0812">Transmembrane</keyword>
<dbReference type="Proteomes" id="UP000310249">
    <property type="component" value="Unassembled WGS sequence"/>
</dbReference>
<keyword evidence="3 8" id="KW-1134">Transmembrane beta strand</keyword>
<proteinExistence type="inferred from homology"/>
<dbReference type="NCBIfam" id="TIGR01782">
    <property type="entry name" value="TonB-Xanth-Caul"/>
    <property type="match status" value="1"/>
</dbReference>
<comment type="subcellular location">
    <subcellularLocation>
        <location evidence="1 8">Cell outer membrane</location>
        <topology evidence="1 8">Multi-pass membrane protein</topology>
    </subcellularLocation>
</comment>
<sequence>MKNTLPTGISKICAGVAIALGLLSTSASANTLQGELTDAQNKARFEGAKVIIKELGREVSSERNGEFRFINLPAGTYTLEVRYIGAQSVTQQVVIKDQEVTQTRVVLSAYQGEMDNIIVKGQRAGQAGALNRQKNADGIKSIVSADSIGQLPDQNAAEALQRLPGLFIERDQGEGRFVGIRGIDPNLNNVTINGAAVPSPEGGVRSVAMDVLPSEIIQSLEVSKTVTPDMDANAIGGSIEVKSLSAFDREGESYSFNVQGAYNEQVEKSSPKLSASYSDIYELNNQTQLGVATAVSWFERKFGSHNMETDGGWMALEMDDANTGEEVTLFGAEEIEQRLYTITRERLGAALNLDLHQGLFNKYYLRTMYSEFSDNEFRLRNEYKFDKGEYLSEQSGDTMAYFSGAEMDRDSKDRYEEQSILSVVAGGEHLVSDWFIEYSLVYSKSDEQEPDRLDMAFAAEDLTLGYASLGDTPTLSRSEGAHQLNGFELDEIVHENNLSEDEATSFKLDLTKDLVISGHNAELKFGVKYRDREKLNSVNAVVYDGGFDDVTAEQFKSVAPEYDLGDFGPGLSEQGLQSYFANNKIAFERNDQETSIESKGRSYRSEETVSALYAMINIDFGKLNLITGVRYEDTDYTTRGYRVSLEKDKLTDSEQVNISSWEVDKSYDHLMPNLTLRYELADDVISRFAYTQTIARPGFEEAAAYQLLESETDEDDGQVVTEREGEVGNPDLDPYESHNLDLSVEYYTGSIGVMSAGLFYKQIDNFITEQEVQDQAQWSGYKKVMQYVNGGEADLTGIELAYSKNFKNGLMLSANTTLIDADDKLTRQSDTVANLMVGYEDDSVSARLSGNYKSKAYLSTENDARVYQDDHMQLDLSVKYFFTEQMQVYFNAINLTDEPLYIYHGEQKYNFQYEQYGRSFELGFTYTSF</sequence>
<dbReference type="InterPro" id="IPR039426">
    <property type="entry name" value="TonB-dep_rcpt-like"/>
</dbReference>
<evidence type="ECO:0000256" key="9">
    <source>
        <dbReference type="RuleBase" id="RU003357"/>
    </source>
</evidence>
<keyword evidence="10" id="KW-0732">Signal</keyword>
<evidence type="ECO:0000313" key="13">
    <source>
        <dbReference type="EMBL" id="TMP31996.1"/>
    </source>
</evidence>
<keyword evidence="6 8" id="KW-0472">Membrane</keyword>
<dbReference type="PANTHER" id="PTHR40980:SF4">
    <property type="entry name" value="TONB-DEPENDENT RECEPTOR-LIKE BETA-BARREL DOMAIN-CONTAINING PROTEIN"/>
    <property type="match status" value="1"/>
</dbReference>
<keyword evidence="7 8" id="KW-0998">Cell outer membrane</keyword>
<evidence type="ECO:0000256" key="4">
    <source>
        <dbReference type="ARBA" id="ARBA00022692"/>
    </source>
</evidence>
<dbReference type="EMBL" id="PNCI01000007">
    <property type="protein sequence ID" value="TMP31996.1"/>
    <property type="molecule type" value="Genomic_DNA"/>
</dbReference>
<keyword evidence="13" id="KW-0675">Receptor</keyword>
<dbReference type="OrthoDB" id="8727862at2"/>
<evidence type="ECO:0000256" key="7">
    <source>
        <dbReference type="ARBA" id="ARBA00023237"/>
    </source>
</evidence>
<dbReference type="InterPro" id="IPR010104">
    <property type="entry name" value="TonB_rcpt_bac"/>
</dbReference>
<reference evidence="13 14" key="1">
    <citation type="submission" date="2018-01" db="EMBL/GenBank/DDBJ databases">
        <authorList>
            <person name="Paulsen S."/>
            <person name="Gram L.K."/>
        </authorList>
    </citation>
    <scope>NUCLEOTIDE SEQUENCE [LARGE SCALE GENOMIC DNA]</scope>
    <source>
        <strain evidence="13 14">S2676</strain>
    </source>
</reference>
<dbReference type="InterPro" id="IPR037066">
    <property type="entry name" value="Plug_dom_sf"/>
</dbReference>
<keyword evidence="2 8" id="KW-0813">Transport</keyword>
<comment type="similarity">
    <text evidence="8 9">Belongs to the TonB-dependent receptor family.</text>
</comment>
<dbReference type="AlphaFoldDB" id="A0A5S3WSH2"/>
<reference evidence="14" key="2">
    <citation type="submission" date="2019-06" db="EMBL/GenBank/DDBJ databases">
        <title>Co-occurence of chitin degradation, pigmentation and bioactivity in marine Pseudoalteromonas.</title>
        <authorList>
            <person name="Sonnenschein E.C."/>
            <person name="Bech P.K."/>
        </authorList>
    </citation>
    <scope>NUCLEOTIDE SEQUENCE [LARGE SCALE GENOMIC DNA]</scope>
    <source>
        <strain evidence="14">S2676</strain>
    </source>
</reference>
<dbReference type="Gene3D" id="2.60.40.1120">
    <property type="entry name" value="Carboxypeptidase-like, regulatory domain"/>
    <property type="match status" value="1"/>
</dbReference>
<feature type="domain" description="TonB-dependent receptor plug" evidence="12">
    <location>
        <begin position="134"/>
        <end position="237"/>
    </location>
</feature>
<dbReference type="InterPro" id="IPR000531">
    <property type="entry name" value="Beta-barrel_TonB"/>
</dbReference>
<evidence type="ECO:0000256" key="6">
    <source>
        <dbReference type="ARBA" id="ARBA00023136"/>
    </source>
</evidence>
<dbReference type="Pfam" id="PF00593">
    <property type="entry name" value="TonB_dep_Rec_b-barrel"/>
    <property type="match status" value="1"/>
</dbReference>
<dbReference type="RefSeq" id="WP_138552476.1">
    <property type="nucleotide sequence ID" value="NZ_PNCH01000038.1"/>
</dbReference>
<comment type="caution">
    <text evidence="13">The sequence shown here is derived from an EMBL/GenBank/DDBJ whole genome shotgun (WGS) entry which is preliminary data.</text>
</comment>
<dbReference type="Gene3D" id="2.170.130.10">
    <property type="entry name" value="TonB-dependent receptor, plug domain"/>
    <property type="match status" value="1"/>
</dbReference>
<evidence type="ECO:0000313" key="14">
    <source>
        <dbReference type="Proteomes" id="UP000310249"/>
    </source>
</evidence>
<dbReference type="Pfam" id="PF07715">
    <property type="entry name" value="Plug"/>
    <property type="match status" value="1"/>
</dbReference>
<dbReference type="PANTHER" id="PTHR40980">
    <property type="entry name" value="PLUG DOMAIN-CONTAINING PROTEIN"/>
    <property type="match status" value="1"/>
</dbReference>
<protein>
    <submittedName>
        <fullName evidence="13">TonB-dependent receptor</fullName>
    </submittedName>
</protein>
<evidence type="ECO:0000256" key="1">
    <source>
        <dbReference type="ARBA" id="ARBA00004571"/>
    </source>
</evidence>
<feature type="chain" id="PRO_5024388644" evidence="10">
    <location>
        <begin position="30"/>
        <end position="929"/>
    </location>
</feature>
<dbReference type="PROSITE" id="PS52016">
    <property type="entry name" value="TONB_DEPENDENT_REC_3"/>
    <property type="match status" value="1"/>
</dbReference>
<evidence type="ECO:0000259" key="12">
    <source>
        <dbReference type="Pfam" id="PF07715"/>
    </source>
</evidence>
<dbReference type="Gene3D" id="2.40.170.20">
    <property type="entry name" value="TonB-dependent receptor, beta-barrel domain"/>
    <property type="match status" value="1"/>
</dbReference>
<name>A0A5S3WSH2_9GAMM</name>
<keyword evidence="5 9" id="KW-0798">TonB box</keyword>
<dbReference type="SUPFAM" id="SSF56935">
    <property type="entry name" value="Porins"/>
    <property type="match status" value="1"/>
</dbReference>
<feature type="domain" description="TonB-dependent receptor-like beta-barrel" evidence="11">
    <location>
        <begin position="492"/>
        <end position="895"/>
    </location>
</feature>
<evidence type="ECO:0000259" key="11">
    <source>
        <dbReference type="Pfam" id="PF00593"/>
    </source>
</evidence>
<dbReference type="GO" id="GO:0009279">
    <property type="term" value="C:cell outer membrane"/>
    <property type="evidence" value="ECO:0007669"/>
    <property type="project" value="UniProtKB-SubCell"/>
</dbReference>
<evidence type="ECO:0000256" key="8">
    <source>
        <dbReference type="PROSITE-ProRule" id="PRU01360"/>
    </source>
</evidence>
<accession>A0A5S3WSH2</accession>
<evidence type="ECO:0000256" key="10">
    <source>
        <dbReference type="SAM" id="SignalP"/>
    </source>
</evidence>
<evidence type="ECO:0000256" key="2">
    <source>
        <dbReference type="ARBA" id="ARBA00022448"/>
    </source>
</evidence>
<evidence type="ECO:0000256" key="5">
    <source>
        <dbReference type="ARBA" id="ARBA00023077"/>
    </source>
</evidence>
<dbReference type="InterPro" id="IPR012910">
    <property type="entry name" value="Plug_dom"/>
</dbReference>
<gene>
    <name evidence="13" type="ORF">CWB99_03270</name>
</gene>
<dbReference type="SUPFAM" id="SSF49464">
    <property type="entry name" value="Carboxypeptidase regulatory domain-like"/>
    <property type="match status" value="1"/>
</dbReference>
<dbReference type="InterPro" id="IPR036942">
    <property type="entry name" value="Beta-barrel_TonB_sf"/>
</dbReference>
<dbReference type="Pfam" id="PF13715">
    <property type="entry name" value="CarbopepD_reg_2"/>
    <property type="match status" value="1"/>
</dbReference>
<evidence type="ECO:0000256" key="3">
    <source>
        <dbReference type="ARBA" id="ARBA00022452"/>
    </source>
</evidence>
<feature type="signal peptide" evidence="10">
    <location>
        <begin position="1"/>
        <end position="29"/>
    </location>
</feature>
<dbReference type="CDD" id="cd01347">
    <property type="entry name" value="ligand_gated_channel"/>
    <property type="match status" value="1"/>
</dbReference>
<dbReference type="InterPro" id="IPR008969">
    <property type="entry name" value="CarboxyPept-like_regulatory"/>
</dbReference>
<organism evidence="13 14">
    <name type="scientific">Pseudoalteromonas rubra</name>
    <dbReference type="NCBI Taxonomy" id="43658"/>
    <lineage>
        <taxon>Bacteria</taxon>
        <taxon>Pseudomonadati</taxon>
        <taxon>Pseudomonadota</taxon>
        <taxon>Gammaproteobacteria</taxon>
        <taxon>Alteromonadales</taxon>
        <taxon>Pseudoalteromonadaceae</taxon>
        <taxon>Pseudoalteromonas</taxon>
    </lineage>
</organism>